<organism evidence="2 3">
    <name type="scientific">Microbacterium oxydans</name>
    <dbReference type="NCBI Taxonomy" id="82380"/>
    <lineage>
        <taxon>Bacteria</taxon>
        <taxon>Bacillati</taxon>
        <taxon>Actinomycetota</taxon>
        <taxon>Actinomycetes</taxon>
        <taxon>Micrococcales</taxon>
        <taxon>Microbacteriaceae</taxon>
        <taxon>Microbacterium</taxon>
    </lineage>
</organism>
<sequence>MSNQKHDPKPAGDAGKEQDSNTPREPLPETTDDEGRPLENPSG</sequence>
<reference evidence="2 3" key="1">
    <citation type="submission" date="2018-08" db="EMBL/GenBank/DDBJ databases">
        <title>Microbacterium oxydans strain HG3.</title>
        <authorList>
            <person name="ORTET P."/>
        </authorList>
    </citation>
    <scope>NUCLEOTIDE SEQUENCE [LARGE SCALE GENOMIC DNA]</scope>
    <source>
        <strain evidence="2 3">HG3</strain>
    </source>
</reference>
<feature type="compositionally biased region" description="Basic and acidic residues" evidence="1">
    <location>
        <begin position="1"/>
        <end position="19"/>
    </location>
</feature>
<evidence type="ECO:0000313" key="2">
    <source>
        <dbReference type="EMBL" id="AZS39043.1"/>
    </source>
</evidence>
<proteinExistence type="predicted"/>
<gene>
    <name evidence="2" type="ORF">CVS54_00343</name>
</gene>
<dbReference type="KEGG" id="moy:CVS54_00343"/>
<feature type="region of interest" description="Disordered" evidence="1">
    <location>
        <begin position="1"/>
        <end position="43"/>
    </location>
</feature>
<name>A0A3Q9J493_9MICO</name>
<dbReference type="EMBL" id="CP031422">
    <property type="protein sequence ID" value="AZS39043.1"/>
    <property type="molecule type" value="Genomic_DNA"/>
</dbReference>
<dbReference type="AlphaFoldDB" id="A0A3Q9J493"/>
<dbReference type="RefSeq" id="WP_267901537.1">
    <property type="nucleotide sequence ID" value="NZ_CP031422.1"/>
</dbReference>
<dbReference type="Proteomes" id="UP000274841">
    <property type="component" value="Chromosome"/>
</dbReference>
<evidence type="ECO:0000313" key="3">
    <source>
        <dbReference type="Proteomes" id="UP000274841"/>
    </source>
</evidence>
<evidence type="ECO:0000256" key="1">
    <source>
        <dbReference type="SAM" id="MobiDB-lite"/>
    </source>
</evidence>
<protein>
    <submittedName>
        <fullName evidence="2">Uncharacterized protein</fullName>
    </submittedName>
</protein>
<accession>A0A3Q9J493</accession>